<dbReference type="GO" id="GO:0006355">
    <property type="term" value="P:regulation of DNA-templated transcription"/>
    <property type="evidence" value="ECO:0007669"/>
    <property type="project" value="InterPro"/>
</dbReference>
<dbReference type="AlphaFoldDB" id="A0A9N9D2M2"/>
<protein>
    <submittedName>
        <fullName evidence="1">3316_t:CDS:1</fullName>
    </submittedName>
</protein>
<evidence type="ECO:0000313" key="2">
    <source>
        <dbReference type="Proteomes" id="UP000789342"/>
    </source>
</evidence>
<comment type="caution">
    <text evidence="1">The sequence shown here is derived from an EMBL/GenBank/DDBJ whole genome shotgun (WGS) entry which is preliminary data.</text>
</comment>
<dbReference type="Pfam" id="PF04931">
    <property type="entry name" value="DNA_pol_phi"/>
    <property type="match status" value="1"/>
</dbReference>
<evidence type="ECO:0000313" key="1">
    <source>
        <dbReference type="EMBL" id="CAG8620984.1"/>
    </source>
</evidence>
<feature type="non-terminal residue" evidence="1">
    <location>
        <position position="1"/>
    </location>
</feature>
<name>A0A9N9D2M2_9GLOM</name>
<reference evidence="1" key="1">
    <citation type="submission" date="2021-06" db="EMBL/GenBank/DDBJ databases">
        <authorList>
            <person name="Kallberg Y."/>
            <person name="Tangrot J."/>
            <person name="Rosling A."/>
        </authorList>
    </citation>
    <scope>NUCLEOTIDE SEQUENCE</scope>
    <source>
        <strain evidence="1">CL551</strain>
    </source>
</reference>
<dbReference type="InterPro" id="IPR007015">
    <property type="entry name" value="DNA_pol_V/MYBBP1A"/>
</dbReference>
<organism evidence="1 2">
    <name type="scientific">Acaulospora morrowiae</name>
    <dbReference type="NCBI Taxonomy" id="94023"/>
    <lineage>
        <taxon>Eukaryota</taxon>
        <taxon>Fungi</taxon>
        <taxon>Fungi incertae sedis</taxon>
        <taxon>Mucoromycota</taxon>
        <taxon>Glomeromycotina</taxon>
        <taxon>Glomeromycetes</taxon>
        <taxon>Diversisporales</taxon>
        <taxon>Acaulosporaceae</taxon>
        <taxon>Acaulospora</taxon>
    </lineage>
</organism>
<gene>
    <name evidence="1" type="ORF">AMORRO_LOCUS8660</name>
</gene>
<keyword evidence="2" id="KW-1185">Reference proteome</keyword>
<dbReference type="OrthoDB" id="342531at2759"/>
<accession>A0A9N9D2M2</accession>
<proteinExistence type="predicted"/>
<dbReference type="Proteomes" id="UP000789342">
    <property type="component" value="Unassembled WGS sequence"/>
</dbReference>
<sequence length="132" mass="15530">TFYLQAKFRIYQEIVQTDDWKNAILHRCDSCDIRWQSPKIMSRDNMAKLVVAIQASSSTFAAEIQQNQENRLHSVWNTIIQSYNHEDRKKMRGRSIEFDEFWKFVVDGTTTFSTSGELAREFSGGFNYLKKC</sequence>
<dbReference type="EMBL" id="CAJVPV010007594">
    <property type="protein sequence ID" value="CAG8620984.1"/>
    <property type="molecule type" value="Genomic_DNA"/>
</dbReference>
<dbReference type="GO" id="GO:0005730">
    <property type="term" value="C:nucleolus"/>
    <property type="evidence" value="ECO:0007669"/>
    <property type="project" value="InterPro"/>
</dbReference>
<dbReference type="GO" id="GO:0003677">
    <property type="term" value="F:DNA binding"/>
    <property type="evidence" value="ECO:0007669"/>
    <property type="project" value="InterPro"/>
</dbReference>